<dbReference type="RefSeq" id="WP_167639269.1">
    <property type="nucleotide sequence ID" value="NZ_JAATOP010000015.1"/>
</dbReference>
<comment type="caution">
    <text evidence="1">The sequence shown here is derived from an EMBL/GenBank/DDBJ whole genome shotgun (WGS) entry which is preliminary data.</text>
</comment>
<name>A0ABX0W3R1_9RHOB</name>
<evidence type="ECO:0000313" key="1">
    <source>
        <dbReference type="EMBL" id="NIY73884.1"/>
    </source>
</evidence>
<proteinExistence type="predicted"/>
<gene>
    <name evidence="1" type="ORF">HCZ30_15750</name>
</gene>
<evidence type="ECO:0000313" key="2">
    <source>
        <dbReference type="Proteomes" id="UP000709466"/>
    </source>
</evidence>
<protein>
    <recommendedName>
        <fullName evidence="3">Secreted protein</fullName>
    </recommendedName>
</protein>
<accession>A0ABX0W3R1</accession>
<organism evidence="1 2">
    <name type="scientific">Marivivens donghaensis</name>
    <dbReference type="NCBI Taxonomy" id="1699413"/>
    <lineage>
        <taxon>Bacteria</taxon>
        <taxon>Pseudomonadati</taxon>
        <taxon>Pseudomonadota</taxon>
        <taxon>Alphaproteobacteria</taxon>
        <taxon>Rhodobacterales</taxon>
        <taxon>Paracoccaceae</taxon>
        <taxon>Marivivens group</taxon>
        <taxon>Marivivens</taxon>
    </lineage>
</organism>
<sequence>MASALPVLVPQHVMSARALEMLVPMADEPLAVEPVECLPEECDEEFVAEQEAGSPQVPEVAFGF</sequence>
<dbReference type="Proteomes" id="UP000709466">
    <property type="component" value="Unassembled WGS sequence"/>
</dbReference>
<keyword evidence="2" id="KW-1185">Reference proteome</keyword>
<evidence type="ECO:0008006" key="3">
    <source>
        <dbReference type="Google" id="ProtNLM"/>
    </source>
</evidence>
<reference evidence="1 2" key="1">
    <citation type="submission" date="2020-03" db="EMBL/GenBank/DDBJ databases">
        <title>Bacterial isolates of synthetic phycosphere.</title>
        <authorList>
            <person name="Fu H."/>
            <person name="Moran M.A."/>
        </authorList>
    </citation>
    <scope>NUCLEOTIDE SEQUENCE [LARGE SCALE GENOMIC DNA]</scope>
    <source>
        <strain evidence="1 2">HF1</strain>
    </source>
</reference>
<dbReference type="EMBL" id="JAATOP010000015">
    <property type="protein sequence ID" value="NIY73884.1"/>
    <property type="molecule type" value="Genomic_DNA"/>
</dbReference>